<evidence type="ECO:0000256" key="1">
    <source>
        <dbReference type="SAM" id="MobiDB-lite"/>
    </source>
</evidence>
<proteinExistence type="predicted"/>
<protein>
    <submittedName>
        <fullName evidence="2">Tail sheath protein</fullName>
    </submittedName>
</protein>
<dbReference type="InterPro" id="IPR052042">
    <property type="entry name" value="Tail_sheath_structural"/>
</dbReference>
<dbReference type="PANTHER" id="PTHR35861:SF1">
    <property type="entry name" value="PHAGE TAIL SHEATH PROTEIN"/>
    <property type="match status" value="1"/>
</dbReference>
<dbReference type="RefSeq" id="WP_141821474.1">
    <property type="nucleotide sequence ID" value="NZ_BAAAQC010000006.1"/>
</dbReference>
<dbReference type="PANTHER" id="PTHR35861">
    <property type="match status" value="1"/>
</dbReference>
<dbReference type="Proteomes" id="UP000320085">
    <property type="component" value="Unassembled WGS sequence"/>
</dbReference>
<evidence type="ECO:0000313" key="3">
    <source>
        <dbReference type="Proteomes" id="UP000320085"/>
    </source>
</evidence>
<dbReference type="GO" id="GO:0005975">
    <property type="term" value="P:carbohydrate metabolic process"/>
    <property type="evidence" value="ECO:0007669"/>
    <property type="project" value="UniProtKB-ARBA"/>
</dbReference>
<feature type="region of interest" description="Disordered" evidence="1">
    <location>
        <begin position="626"/>
        <end position="647"/>
    </location>
</feature>
<comment type="caution">
    <text evidence="2">The sequence shown here is derived from an EMBL/GenBank/DDBJ whole genome shotgun (WGS) entry which is preliminary data.</text>
</comment>
<name>A0A543PWU2_9MICO</name>
<dbReference type="OrthoDB" id="9767864at2"/>
<dbReference type="InterPro" id="IPR013783">
    <property type="entry name" value="Ig-like_fold"/>
</dbReference>
<evidence type="ECO:0000313" key="2">
    <source>
        <dbReference type="EMBL" id="TQN48557.1"/>
    </source>
</evidence>
<dbReference type="AlphaFoldDB" id="A0A543PWU2"/>
<dbReference type="EMBL" id="VFQF01000001">
    <property type="protein sequence ID" value="TQN48557.1"/>
    <property type="molecule type" value="Genomic_DNA"/>
</dbReference>
<accession>A0A543PWU2</accession>
<dbReference type="Gene3D" id="2.60.40.10">
    <property type="entry name" value="Immunoglobulins"/>
    <property type="match status" value="1"/>
</dbReference>
<gene>
    <name evidence="2" type="ORF">FHX52_1696</name>
</gene>
<reference evidence="2 3" key="1">
    <citation type="submission" date="2019-06" db="EMBL/GenBank/DDBJ databases">
        <title>Sequencing the genomes of 1000 actinobacteria strains.</title>
        <authorList>
            <person name="Klenk H.-P."/>
        </authorList>
    </citation>
    <scope>NUCLEOTIDE SEQUENCE [LARGE SCALE GENOMIC DNA]</scope>
    <source>
        <strain evidence="2 3">DSM 21776</strain>
    </source>
</reference>
<sequence length="939" mass="98530">MTSTASLPTLPRVGFETVPRPVDDTLPRMDVAGFVGFAASGPIDLPVLVEDAVALRDVFGPDPELARTDDGTRVRAHLARAVEAFFANGGKRAWVVRVAARPDIARGRRGAMTSRFMVPGLLVPPQSGVRVDEWRLATLRSRSPGSWSDRLTASATLEVTTCVAQDVSAGDGRVGAVVDHAVDVVTGDLVRITLADDVFLLGAVVGVSVGPAGRLLTLDPRATRLTQAAALDGAATAYRLGESSPHQLSGFATANVDGAPYVVVDDAEPLDPGDVVIAGAPADSVVVALLGDVAPELSTTGHRYLRVELATRVRGDLPASWPTLRDPATALVLEVQRVRLTVRDGDAVVAALTGLGLGAAHPRALCALPDDDRVFGALLGPRAAAEDLSADPASRVLTSFERECLSPRFPLGGTLATVLLPLGLSQDPFRSSPGSRVPTGEPAPSRDGLDTYAADLFVDRDLAALGVDTLLPAAWDLAYLRQAPRRLHGLHALATLDEISLVAVPDAVHTGWEHREIAAPPALSAPELVVEDVVDDLVDGGVRLRWSSVPTATGYELETDLAETFPAPVSVTMSGTTATAAPLTACTSVQLSRVRAIRHDEQGPWSNVVAAFAPAATFAPCLLPTVTAEPEPPRPADPPTSAWRARTSAEAEPWSTLLAVQSAVLRWCAARGDVLAALALPGSFTADDAARHVARLRGARAAFDDVGQPAELDVLDGIVPALTQDEMFVLGYGAAYHPWLVSGRPGSDLGAVPPEGAVLGTYAAGALGAGAWIAPARRQFLGALALRPDIGDDGLRALAGAQVNPVAQDPSGFMALTATTLSDVAALWPVNVRRLIALLRRLSVREGARTVFEQHDRELQQLVRMRFERILEGVYLRGGLAGATPDEAFDVSTGAAVNSEATMAQGRFVVEVRIAPSRPLEFLTVRLVLQGTNSGGSRL</sequence>
<organism evidence="2 3">
    <name type="scientific">Humibacillus xanthopallidus</name>
    <dbReference type="NCBI Taxonomy" id="412689"/>
    <lineage>
        <taxon>Bacteria</taxon>
        <taxon>Bacillati</taxon>
        <taxon>Actinomycetota</taxon>
        <taxon>Actinomycetes</taxon>
        <taxon>Micrococcales</taxon>
        <taxon>Intrasporangiaceae</taxon>
        <taxon>Humibacillus</taxon>
    </lineage>
</organism>
<dbReference type="Gene3D" id="3.40.50.11780">
    <property type="match status" value="2"/>
</dbReference>